<reference evidence="2 3" key="1">
    <citation type="submission" date="2024-08" db="EMBL/GenBank/DDBJ databases">
        <title>Pantoea ronii - a newly identified human opportunistic pathogen.</title>
        <authorList>
            <person name="Keidar-Friedman D."/>
            <person name="Sorek N."/>
            <person name="Leshin-Carmel D."/>
            <person name="Tsur A."/>
            <person name="Amsalem M."/>
            <person name="Tolkach D."/>
            <person name="Brosh-Nissimov T."/>
        </authorList>
    </citation>
    <scope>NUCLEOTIDE SEQUENCE [LARGE SCALE GENOMIC DNA]</scope>
    <source>
        <strain evidence="2 3">AA23256</strain>
    </source>
</reference>
<evidence type="ECO:0000313" key="2">
    <source>
        <dbReference type="EMBL" id="MFH8133633.1"/>
    </source>
</evidence>
<proteinExistence type="predicted"/>
<dbReference type="Gene3D" id="3.30.1150.10">
    <property type="match status" value="1"/>
</dbReference>
<keyword evidence="1" id="KW-0732">Signal</keyword>
<keyword evidence="3" id="KW-1185">Reference proteome</keyword>
<gene>
    <name evidence="2" type="ORF">ABU178_05495</name>
</gene>
<protein>
    <submittedName>
        <fullName evidence="2">Cell envelope integrity TolA C-terminal domain-containing protein</fullName>
    </submittedName>
</protein>
<comment type="caution">
    <text evidence="2">The sequence shown here is derived from an EMBL/GenBank/DDBJ whole genome shotgun (WGS) entry which is preliminary data.</text>
</comment>
<dbReference type="SUPFAM" id="SSF74653">
    <property type="entry name" value="TolA/TonB C-terminal domain"/>
    <property type="match status" value="1"/>
</dbReference>
<organism evidence="2 3">
    <name type="scientific">Pantoea osteomyelitidis</name>
    <dbReference type="NCBI Taxonomy" id="3230026"/>
    <lineage>
        <taxon>Bacteria</taxon>
        <taxon>Pseudomonadati</taxon>
        <taxon>Pseudomonadota</taxon>
        <taxon>Gammaproteobacteria</taxon>
        <taxon>Enterobacterales</taxon>
        <taxon>Erwiniaceae</taxon>
        <taxon>Pantoea</taxon>
    </lineage>
</organism>
<feature type="signal peptide" evidence="1">
    <location>
        <begin position="1"/>
        <end position="26"/>
    </location>
</feature>
<accession>A0ABW7PTJ8</accession>
<evidence type="ECO:0000313" key="3">
    <source>
        <dbReference type="Proteomes" id="UP001611251"/>
    </source>
</evidence>
<dbReference type="EMBL" id="JBGFSN010000004">
    <property type="protein sequence ID" value="MFH8133633.1"/>
    <property type="molecule type" value="Genomic_DNA"/>
</dbReference>
<name>A0ABW7PTJ8_9GAMM</name>
<dbReference type="RefSeq" id="WP_397212768.1">
    <property type="nucleotide sequence ID" value="NZ_JBGFSN010000004.1"/>
</dbReference>
<feature type="chain" id="PRO_5045616748" evidence="1">
    <location>
        <begin position="27"/>
        <end position="140"/>
    </location>
</feature>
<dbReference type="Pfam" id="PF06519">
    <property type="entry name" value="TolA"/>
    <property type="match status" value="1"/>
</dbReference>
<dbReference type="Proteomes" id="UP001611251">
    <property type="component" value="Unassembled WGS sequence"/>
</dbReference>
<evidence type="ECO:0000256" key="1">
    <source>
        <dbReference type="SAM" id="SignalP"/>
    </source>
</evidence>
<dbReference type="InterPro" id="IPR014161">
    <property type="entry name" value="Tol-Pal_TolA"/>
</dbReference>
<sequence length="140" mass="15524">MNLINRTGRRLLSIAMLVLCTSCVNHQENKKVAADNLCDPARPDAAASCKWANEMQQRLNAEFINASHYAGQHCRVTLMWNKQGRFAVMRAEGDEPLCLRAWQLVGKATALPAPPNPQQPAWFEFAPVTRQAHPDATDAG</sequence>